<proteinExistence type="predicted"/>
<keyword evidence="2" id="KW-1185">Reference proteome</keyword>
<evidence type="ECO:0000313" key="2">
    <source>
        <dbReference type="Proteomes" id="UP000289792"/>
    </source>
</evidence>
<accession>A0A4Q0XJ90</accession>
<sequence>MTNGRNSLFRPSLLNTNRTKFSSFLSRSGICFGKEADVLPVGLWIKTIYFTNVEGMPPEFFGHELPVRSGGLYGLSQIYVVSKSKLSLPLLVFFTNNPHI</sequence>
<reference evidence="1 2" key="1">
    <citation type="submission" date="2019-01" db="EMBL/GenBank/DDBJ databases">
        <title>Genome sequence of the Antarctic species Gelidibacter gilvus ACAM 158(T).</title>
        <authorList>
            <person name="Bowman J.P."/>
        </authorList>
    </citation>
    <scope>NUCLEOTIDE SEQUENCE [LARGE SCALE GENOMIC DNA]</scope>
    <source>
        <strain evidence="1 2">IC158</strain>
    </source>
</reference>
<comment type="caution">
    <text evidence="1">The sequence shown here is derived from an EMBL/GenBank/DDBJ whole genome shotgun (WGS) entry which is preliminary data.</text>
</comment>
<protein>
    <submittedName>
        <fullName evidence="1">Uncharacterized protein</fullName>
    </submittedName>
</protein>
<dbReference type="EMBL" id="SDDZ01000002">
    <property type="protein sequence ID" value="RXJ51203.1"/>
    <property type="molecule type" value="Genomic_DNA"/>
</dbReference>
<dbReference type="RefSeq" id="WP_129016201.1">
    <property type="nucleotide sequence ID" value="NZ_SDDZ01000002.1"/>
</dbReference>
<evidence type="ECO:0000313" key="1">
    <source>
        <dbReference type="EMBL" id="RXJ51203.1"/>
    </source>
</evidence>
<gene>
    <name evidence="1" type="ORF">ESZ48_04845</name>
</gene>
<dbReference type="AlphaFoldDB" id="A0A4Q0XJ90"/>
<organism evidence="1 2">
    <name type="scientific">Gelidibacter gilvus</name>
    <dbReference type="NCBI Taxonomy" id="59602"/>
    <lineage>
        <taxon>Bacteria</taxon>
        <taxon>Pseudomonadati</taxon>
        <taxon>Bacteroidota</taxon>
        <taxon>Flavobacteriia</taxon>
        <taxon>Flavobacteriales</taxon>
        <taxon>Flavobacteriaceae</taxon>
        <taxon>Gelidibacter</taxon>
    </lineage>
</organism>
<dbReference type="Proteomes" id="UP000289792">
    <property type="component" value="Unassembled WGS sequence"/>
</dbReference>
<name>A0A4Q0XJ90_9FLAO</name>